<feature type="region of interest" description="Disordered" evidence="1">
    <location>
        <begin position="1"/>
        <end position="30"/>
    </location>
</feature>
<protein>
    <submittedName>
        <fullName evidence="2">Uncharacterized protein</fullName>
    </submittedName>
</protein>
<sequence>MRDTGAQKTATPDNRVKINRNLKHKKFTKP</sequence>
<accession>A0A8T0C1W6</accession>
<name>A0A8T0C1W6_9GAMM</name>
<proteinExistence type="predicted"/>
<evidence type="ECO:0000256" key="1">
    <source>
        <dbReference type="SAM" id="MobiDB-lite"/>
    </source>
</evidence>
<comment type="caution">
    <text evidence="2">The sequence shown here is derived from an EMBL/GenBank/DDBJ whole genome shotgun (WGS) entry which is preliminary data.</text>
</comment>
<evidence type="ECO:0000313" key="3">
    <source>
        <dbReference type="Proteomes" id="UP000016480"/>
    </source>
</evidence>
<feature type="compositionally biased region" description="Basic residues" evidence="1">
    <location>
        <begin position="17"/>
        <end position="30"/>
    </location>
</feature>
<dbReference type="Proteomes" id="UP000016480">
    <property type="component" value="Unassembled WGS sequence"/>
</dbReference>
<evidence type="ECO:0000313" key="2">
    <source>
        <dbReference type="EMBL" id="KAF7781238.1"/>
    </source>
</evidence>
<organism evidence="2 3">
    <name type="scientific">Pseudoalteromonas rubra</name>
    <dbReference type="NCBI Taxonomy" id="43658"/>
    <lineage>
        <taxon>Bacteria</taxon>
        <taxon>Pseudomonadati</taxon>
        <taxon>Pseudomonadota</taxon>
        <taxon>Gammaproteobacteria</taxon>
        <taxon>Alteromonadales</taxon>
        <taxon>Pseudoalteromonadaceae</taxon>
        <taxon>Pseudoalteromonas</taxon>
    </lineage>
</organism>
<dbReference type="EMBL" id="AHCD03000044">
    <property type="protein sequence ID" value="KAF7781238.1"/>
    <property type="molecule type" value="Genomic_DNA"/>
</dbReference>
<reference evidence="2 3" key="1">
    <citation type="journal article" date="2012" name="J. Bacteriol.">
        <title>Genome sequence of the cycloprodigiosin-producing bacterial strain Pseudoalteromonas rubra ATCC 29570(T).</title>
        <authorList>
            <person name="Xie B.B."/>
            <person name="Shu Y.L."/>
            <person name="Qin Q.L."/>
            <person name="Rong J.C."/>
            <person name="Zhang X.Y."/>
            <person name="Chen X.L."/>
            <person name="Zhou B.C."/>
            <person name="Zhang Y.Z."/>
        </authorList>
    </citation>
    <scope>NUCLEOTIDE SEQUENCE [LARGE SCALE GENOMIC DNA]</scope>
    <source>
        <strain evidence="2 3">DSM 6842</strain>
    </source>
</reference>
<gene>
    <name evidence="2" type="ORF">PRUB_b6004</name>
</gene>
<dbReference type="AlphaFoldDB" id="A0A8T0C1W6"/>
<feature type="compositionally biased region" description="Polar residues" evidence="1">
    <location>
        <begin position="1"/>
        <end position="12"/>
    </location>
</feature>